<evidence type="ECO:0000313" key="4">
    <source>
        <dbReference type="Proteomes" id="UP000652219"/>
    </source>
</evidence>
<dbReference type="PANTHER" id="PTHR46599:SF3">
    <property type="entry name" value="PIGGYBAC TRANSPOSABLE ELEMENT-DERIVED PROTEIN 4"/>
    <property type="match status" value="1"/>
</dbReference>
<protein>
    <recommendedName>
        <fullName evidence="2">PiggyBac transposable element-derived protein domain-containing protein</fullName>
    </recommendedName>
</protein>
<dbReference type="InterPro" id="IPR029526">
    <property type="entry name" value="PGBD"/>
</dbReference>
<gene>
    <name evidence="3" type="ORF">CSOJ01_06228</name>
</gene>
<comment type="caution">
    <text evidence="3">The sequence shown here is derived from an EMBL/GenBank/DDBJ whole genome shotgun (WGS) entry which is preliminary data.</text>
</comment>
<reference evidence="3 4" key="1">
    <citation type="journal article" date="2020" name="Phytopathology">
        <title>Genome Sequence Resources of Colletotrichum truncatum, C. plurivorum, C. musicola, and C. sojae: Four Species Pathogenic to Soybean (Glycine max).</title>
        <authorList>
            <person name="Rogerio F."/>
            <person name="Boufleur T.R."/>
            <person name="Ciampi-Guillardi M."/>
            <person name="Sukno S.A."/>
            <person name="Thon M.R."/>
            <person name="Massola Junior N.S."/>
            <person name="Baroncelli R."/>
        </authorList>
    </citation>
    <scope>NUCLEOTIDE SEQUENCE [LARGE SCALE GENOMIC DNA]</scope>
    <source>
        <strain evidence="3 4">LFN0009</strain>
    </source>
</reference>
<sequence length="237" mass="26799">MTRDRFQRLLRRIRIFNPADFPDTPKPSEQQRRGQARKGLIPKVYRQVNGWSAHIQETGESFYTPGTGLTVDEAIVQFTGRSTETTTVPNKPTPVDFKRVVTTLVALLPAAGYHVFLDNLFASVKLFRALRRQNIGTTSTYQKDGGIDEILVDEKEEEGKGIPWGKVHCIPTKDGEINQFTWKDNALVLFLTTVFRETSEVLRLRRRPTGDSAAKEARRVFGAEARKILPISLAIDD</sequence>
<dbReference type="EMBL" id="WIGN01000084">
    <property type="protein sequence ID" value="KAF6810668.1"/>
    <property type="molecule type" value="Genomic_DNA"/>
</dbReference>
<name>A0A8H6JDF7_9PEZI</name>
<evidence type="ECO:0000256" key="1">
    <source>
        <dbReference type="SAM" id="MobiDB-lite"/>
    </source>
</evidence>
<keyword evidence="4" id="KW-1185">Reference proteome</keyword>
<evidence type="ECO:0000313" key="3">
    <source>
        <dbReference type="EMBL" id="KAF6810668.1"/>
    </source>
</evidence>
<proteinExistence type="predicted"/>
<dbReference type="PANTHER" id="PTHR46599">
    <property type="entry name" value="PIGGYBAC TRANSPOSABLE ELEMENT-DERIVED PROTEIN 4"/>
    <property type="match status" value="1"/>
</dbReference>
<accession>A0A8H6JDF7</accession>
<feature type="domain" description="PiggyBac transposable element-derived protein" evidence="2">
    <location>
        <begin position="1"/>
        <end position="100"/>
    </location>
</feature>
<evidence type="ECO:0000259" key="2">
    <source>
        <dbReference type="Pfam" id="PF13843"/>
    </source>
</evidence>
<organism evidence="3 4">
    <name type="scientific">Colletotrichum sojae</name>
    <dbReference type="NCBI Taxonomy" id="2175907"/>
    <lineage>
        <taxon>Eukaryota</taxon>
        <taxon>Fungi</taxon>
        <taxon>Dikarya</taxon>
        <taxon>Ascomycota</taxon>
        <taxon>Pezizomycotina</taxon>
        <taxon>Sordariomycetes</taxon>
        <taxon>Hypocreomycetidae</taxon>
        <taxon>Glomerellales</taxon>
        <taxon>Glomerellaceae</taxon>
        <taxon>Colletotrichum</taxon>
        <taxon>Colletotrichum orchidearum species complex</taxon>
    </lineage>
</organism>
<dbReference type="Pfam" id="PF13843">
    <property type="entry name" value="DDE_Tnp_1_7"/>
    <property type="match status" value="1"/>
</dbReference>
<dbReference type="Proteomes" id="UP000652219">
    <property type="component" value="Unassembled WGS sequence"/>
</dbReference>
<dbReference type="AlphaFoldDB" id="A0A8H6JDF7"/>
<feature type="region of interest" description="Disordered" evidence="1">
    <location>
        <begin position="18"/>
        <end position="37"/>
    </location>
</feature>